<name>A0ABP8IIB8_9BURK</name>
<organism evidence="2 3">
    <name type="scientific">Variovorax defluvii</name>
    <dbReference type="NCBI Taxonomy" id="913761"/>
    <lineage>
        <taxon>Bacteria</taxon>
        <taxon>Pseudomonadati</taxon>
        <taxon>Pseudomonadota</taxon>
        <taxon>Betaproteobacteria</taxon>
        <taxon>Burkholderiales</taxon>
        <taxon>Comamonadaceae</taxon>
        <taxon>Variovorax</taxon>
    </lineage>
</organism>
<gene>
    <name evidence="2" type="ORF">GCM10023165_55660</name>
</gene>
<dbReference type="Pfam" id="PF11846">
    <property type="entry name" value="Wzy_C_2"/>
    <property type="match status" value="1"/>
</dbReference>
<feature type="domain" description="Virulence factor membrane-bound polymerase C-terminal" evidence="1">
    <location>
        <begin position="20"/>
        <end position="113"/>
    </location>
</feature>
<dbReference type="EMBL" id="BAABGJ010000081">
    <property type="protein sequence ID" value="GAA4359494.1"/>
    <property type="molecule type" value="Genomic_DNA"/>
</dbReference>
<dbReference type="Proteomes" id="UP001500975">
    <property type="component" value="Unassembled WGS sequence"/>
</dbReference>
<comment type="caution">
    <text evidence="2">The sequence shown here is derived from an EMBL/GenBank/DDBJ whole genome shotgun (WGS) entry which is preliminary data.</text>
</comment>
<keyword evidence="3" id="KW-1185">Reference proteome</keyword>
<evidence type="ECO:0000259" key="1">
    <source>
        <dbReference type="Pfam" id="PF11846"/>
    </source>
</evidence>
<protein>
    <recommendedName>
        <fullName evidence="1">Virulence factor membrane-bound polymerase C-terminal domain-containing protein</fullName>
    </recommendedName>
</protein>
<reference evidence="3" key="1">
    <citation type="journal article" date="2019" name="Int. J. Syst. Evol. Microbiol.">
        <title>The Global Catalogue of Microorganisms (GCM) 10K type strain sequencing project: providing services to taxonomists for standard genome sequencing and annotation.</title>
        <authorList>
            <consortium name="The Broad Institute Genomics Platform"/>
            <consortium name="The Broad Institute Genome Sequencing Center for Infectious Disease"/>
            <person name="Wu L."/>
            <person name="Ma J."/>
        </authorList>
    </citation>
    <scope>NUCLEOTIDE SEQUENCE [LARGE SCALE GENOMIC DNA]</scope>
    <source>
        <strain evidence="3">JCM 17804</strain>
    </source>
</reference>
<dbReference type="InterPro" id="IPR021797">
    <property type="entry name" value="Wzy_C_2"/>
</dbReference>
<evidence type="ECO:0000313" key="3">
    <source>
        <dbReference type="Proteomes" id="UP001500975"/>
    </source>
</evidence>
<sequence length="137" mass="15097">MGHHLPVRLSGSGHEAFRTQGHLSARDDTVAKVQNSWLFASQVKFAELALTVVNGGNALKMHALAEHLLHFSPEPRVIGKLIESAALSGLEDEAFAQATRFRIAFPREYARWVDNEPMDNHAEWMEPSQLAPGDAAT</sequence>
<accession>A0ABP8IIB8</accession>
<dbReference type="RefSeq" id="WP_345542087.1">
    <property type="nucleotide sequence ID" value="NZ_BAABGJ010000081.1"/>
</dbReference>
<proteinExistence type="predicted"/>
<evidence type="ECO:0000313" key="2">
    <source>
        <dbReference type="EMBL" id="GAA4359494.1"/>
    </source>
</evidence>